<dbReference type="EMBL" id="LR787860">
    <property type="protein sequence ID" value="CAB3263722.1"/>
    <property type="molecule type" value="mRNA"/>
</dbReference>
<comment type="function">
    <text evidence="6">Component of the Mediator complex, a coactivator involved in the regulated transcription of nearly all RNA polymerase II-dependent genes. Mediator functions as a bridge to convey information from gene-specific regulatory proteins to the basal RNA polymerase II transcription machinery. Mediator is recruited to promoters by direct interactions with regulatory proteins and serves as a scaffold for the assembly of a functional pre-initiation complex with RNA polymerase II and the general transcription factors.</text>
</comment>
<evidence type="ECO:0000256" key="1">
    <source>
        <dbReference type="ARBA" id="ARBA00004123"/>
    </source>
</evidence>
<dbReference type="AlphaFoldDB" id="A0A6F9DJW3"/>
<comment type="subunit">
    <text evidence="6">Component of the Mediator complex.</text>
</comment>
<evidence type="ECO:0000256" key="3">
    <source>
        <dbReference type="ARBA" id="ARBA00019621"/>
    </source>
</evidence>
<reference evidence="7" key="1">
    <citation type="submission" date="2020-04" db="EMBL/GenBank/DDBJ databases">
        <authorList>
            <person name="Neveu A P."/>
        </authorList>
    </citation>
    <scope>NUCLEOTIDE SEQUENCE</scope>
    <source>
        <tissue evidence="7">Whole embryo</tissue>
    </source>
</reference>
<gene>
    <name evidence="7" type="primary">Med11</name>
    <name evidence="6" type="synonym">MED11</name>
</gene>
<keyword evidence="6" id="KW-0804">Transcription</keyword>
<evidence type="ECO:0000313" key="7">
    <source>
        <dbReference type="EMBL" id="CAB3263722.1"/>
    </source>
</evidence>
<evidence type="ECO:0000256" key="5">
    <source>
        <dbReference type="ARBA" id="ARBA00032011"/>
    </source>
</evidence>
<organism evidence="7">
    <name type="scientific">Phallusia mammillata</name>
    <dbReference type="NCBI Taxonomy" id="59560"/>
    <lineage>
        <taxon>Eukaryota</taxon>
        <taxon>Metazoa</taxon>
        <taxon>Chordata</taxon>
        <taxon>Tunicata</taxon>
        <taxon>Ascidiacea</taxon>
        <taxon>Phlebobranchia</taxon>
        <taxon>Ascidiidae</taxon>
        <taxon>Phallusia</taxon>
    </lineage>
</organism>
<keyword evidence="6" id="KW-0010">Activator</keyword>
<dbReference type="Gene3D" id="1.10.287.3490">
    <property type="match status" value="1"/>
</dbReference>
<dbReference type="InterPro" id="IPR019404">
    <property type="entry name" value="Mediator_Med11"/>
</dbReference>
<protein>
    <recommendedName>
        <fullName evidence="3 6">Mediator of RNA polymerase II transcription subunit 11</fullName>
    </recommendedName>
    <alternativeName>
        <fullName evidence="5 6">Mediator complex subunit 11</fullName>
    </alternativeName>
</protein>
<evidence type="ECO:0000256" key="4">
    <source>
        <dbReference type="ARBA" id="ARBA00023242"/>
    </source>
</evidence>
<evidence type="ECO:0000256" key="2">
    <source>
        <dbReference type="ARBA" id="ARBA00008186"/>
    </source>
</evidence>
<dbReference type="GO" id="GO:0006357">
    <property type="term" value="P:regulation of transcription by RNA polymerase II"/>
    <property type="evidence" value="ECO:0007669"/>
    <property type="project" value="InterPro"/>
</dbReference>
<comment type="subcellular location">
    <subcellularLocation>
        <location evidence="1 6">Nucleus</location>
    </subcellularLocation>
</comment>
<evidence type="ECO:0000256" key="6">
    <source>
        <dbReference type="RuleBase" id="RU364147"/>
    </source>
</evidence>
<accession>A0A6F9DJW3</accession>
<dbReference type="GO" id="GO:0016592">
    <property type="term" value="C:mediator complex"/>
    <property type="evidence" value="ECO:0007669"/>
    <property type="project" value="InterPro"/>
</dbReference>
<keyword evidence="6" id="KW-0805">Transcription regulation</keyword>
<keyword evidence="4 6" id="KW-0539">Nucleus</keyword>
<dbReference type="PANTHER" id="PTHR22890">
    <property type="entry name" value="MEDIATOR OF RNA POLYMERASE II TRANSCRIPTION SUBUNIT 11"/>
    <property type="match status" value="1"/>
</dbReference>
<proteinExistence type="evidence at transcript level"/>
<dbReference type="GO" id="GO:0003712">
    <property type="term" value="F:transcription coregulator activity"/>
    <property type="evidence" value="ECO:0007669"/>
    <property type="project" value="InterPro"/>
</dbReference>
<name>A0A6F9DJW3_9ASCI</name>
<comment type="similarity">
    <text evidence="2 6">Belongs to the Mediator complex subunit 11 family.</text>
</comment>
<dbReference type="Pfam" id="PF10280">
    <property type="entry name" value="Med11"/>
    <property type="match status" value="1"/>
</dbReference>
<sequence>MTTPVQVESVEIRVKKLEDIEKKIVSAIHSAGLTMQELSKDKPTDRNLDKHTSTFLQNLDEAETELATQINYLTQVATNHQHEGSCYSARKRAQLFHEAIAQISTQVNEMVSTCSTKPNT</sequence>